<evidence type="ECO:0000256" key="9">
    <source>
        <dbReference type="ARBA" id="ARBA00022777"/>
    </source>
</evidence>
<evidence type="ECO:0000256" key="11">
    <source>
        <dbReference type="ARBA" id="ARBA00022842"/>
    </source>
</evidence>
<reference evidence="18 19" key="1">
    <citation type="journal article" date="2015" name="Nat. Commun.">
        <title>Lucilia cuprina genome unlocks parasitic fly biology to underpin future interventions.</title>
        <authorList>
            <person name="Anstead C.A."/>
            <person name="Korhonen P.K."/>
            <person name="Young N.D."/>
            <person name="Hall R.S."/>
            <person name="Jex A.R."/>
            <person name="Murali S.C."/>
            <person name="Hughes D.S."/>
            <person name="Lee S.F."/>
            <person name="Perry T."/>
            <person name="Stroehlein A.J."/>
            <person name="Ansell B.R."/>
            <person name="Breugelmans B."/>
            <person name="Hofmann A."/>
            <person name="Qu J."/>
            <person name="Dugan S."/>
            <person name="Lee S.L."/>
            <person name="Chao H."/>
            <person name="Dinh H."/>
            <person name="Han Y."/>
            <person name="Doddapaneni H.V."/>
            <person name="Worley K.C."/>
            <person name="Muzny D.M."/>
            <person name="Ioannidis P."/>
            <person name="Waterhouse R.M."/>
            <person name="Zdobnov E.M."/>
            <person name="James P.J."/>
            <person name="Bagnall N.H."/>
            <person name="Kotze A.C."/>
            <person name="Gibbs R.A."/>
            <person name="Richards S."/>
            <person name="Batterham P."/>
            <person name="Gasser R.B."/>
        </authorList>
    </citation>
    <scope>NUCLEOTIDE SEQUENCE [LARGE SCALE GENOMIC DNA]</scope>
    <source>
        <strain evidence="18 19">LS</strain>
        <tissue evidence="18">Full body</tissue>
    </source>
</reference>
<dbReference type="GO" id="GO:0043410">
    <property type="term" value="P:positive regulation of MAPK cascade"/>
    <property type="evidence" value="ECO:0007669"/>
    <property type="project" value="UniProtKB-ARBA"/>
</dbReference>
<feature type="region of interest" description="Disordered" evidence="16">
    <location>
        <begin position="1"/>
        <end position="30"/>
    </location>
</feature>
<keyword evidence="6" id="KW-0808">Transferase</keyword>
<keyword evidence="7" id="KW-0479">Metal-binding</keyword>
<evidence type="ECO:0000256" key="10">
    <source>
        <dbReference type="ARBA" id="ARBA00022840"/>
    </source>
</evidence>
<evidence type="ECO:0000256" key="1">
    <source>
        <dbReference type="ARBA" id="ARBA00001946"/>
    </source>
</evidence>
<sequence>MSSISSANYNASSTSENAGTRTDPSMPPTINIDFETGDGSNIICPYVDFWEISFREKVGRGTFGVVYKAVWRNFYVAVKEFDHKSEEKPIVREIKQLSRVKHPNIIALFGISANQNSNYIIMEYAEGGSLHQFLHGNVKPYSMAHAMSWARQCAEAVAYMHAMKPKPLVHRDLKPLNLLLADRGRYLKICDFGTVTDLVTIMTNNSGSAAWMAPEVFEGSKYTEKCDVFSWGIVLWEIIAREKPFKNFDNAFCILWKIHKGERPPPIIDLPEPIKQLMNSCWAKTPELRPSMQCVVDKMNILMQAFPGADEPLNYEFSNQQVFIDNESIDEEYSLDSYNSNPFMNSPLTRSNASFISPCYDVHEEHYYGPSTQKIYKDSFEENFSNKENPADLTDSSLTATNGKLQNFKIKQKSKKYKFKLKSQIEIPNFEINTNDNDSETWHEMLDPGLQPELPIRDNQESQEIYEEHKRLAEEYLILETKLYFAENYCETETLKMTPEEKNEMDELLQKLREKERLLELYNYLKSTQIMNEKPKVEEYANQCSIDSTDSWVLISDNNKIGRGTFGVVYKAVLRDKNVAVKEFDQKTEKKIIEREIKQLFRIKHPNIIALYGISNNENSKYIIMEYAEGGTLHQFLHGNVKPYYSMAHAMSWASQCAKALAYLHAMKPKPLVHRHLNPLNLLLADRGRYLKICDFGTVTDLETIMTNNSGSAAWMAPEVFEGSKYTEKCDVFSWGIVLWEIIAREKPFKDFDNAFCILWKIHKGERPPPIPDLPESITQLMNSCWAKTPELRPSMQCVVDKMNILMQAFPGADEPINCDFINQELISDNGSLGEDTLDSSNCNALDNATSSRLKVSRNFQLSTMPFNIDKEVTETLTSVETSALSDPSLPPAININIEINDGLNILCPYIDFWDINLEEEVGRGTFGVVHKASWGDRYVAVKKFNSNSKINAFERQIKQFSRVKHPNIIAFYGITTNEKSNYMIMEYAEGGSLHQFLHGNERPYYTMAHALSWARQCAQAVAYMHAMKPKPLLHRDLKPLNMLLTDKGRCLKISGFGTSNDLVTIMTNKRGSAGWMAPEIFESSKYTKKCDVYSWGTVLWEMIAREEPFKDTGNPYGILWKIYKGERPPPIDNLPEPIERLINSYATTNSASTSPSINNETSTPATEEGAASLAPALPPINNINIQTSDGLSLLCQYVDFSEISFKEKVGHGTFGVVYKAVWRDRYVAVKEFEPTSEQKAIETEVKQLSRVNHPNIIALYGIAANQMSKYLIMEYAEGGSLHQFLHGKVKPAYSTAHAMSWARQCAEGVAYLHAMKPKPLIHRDLKPLNLLLTDKGRYLKICDFGTVADKSTLMTNNKGSAAWMAPEVFEGSKYTEKCDIFSWGIVLWEVLSREKPFKDVDNTYSIMWKIHKGERPPPIPDLPEPIRHLMTSCWADKPDLRPSMQHVVEVMNMLMQAFPGADEPLNYEFINQQIISPNDNESTGDNYISDFSNFSTIFSTELTHSNNSSSSNTSTPTNSSTYNPFHTTSTSSSKAPNASIVSSQRWDVIHEEPDSGRSTEQYGNGRKFNLSTSEESRLRYETIRNQMQNHAGVTMTPLDINVEANAWDLNNGNLASFTAKSDGKEIKPIISNTETLNPNIGNNETADIDPDEDEDNGQSWHEMLDPELQPEPPIADNQESQEIYADHSRLAKEYLRVETKLYFSQELRAKILQQMDPEEKREKEELLQKLKDKEELLELYNNLKSARQMTEEPNRMDYNNQYNNELVPDDSWVVINSNNQNS</sequence>
<dbReference type="GO" id="GO:0004709">
    <property type="term" value="F:MAP kinase kinase kinase activity"/>
    <property type="evidence" value="ECO:0007669"/>
    <property type="project" value="UniProtKB-EC"/>
</dbReference>
<organism evidence="18 19">
    <name type="scientific">Lucilia cuprina</name>
    <name type="common">Green bottle fly</name>
    <name type="synonym">Australian sheep blowfly</name>
    <dbReference type="NCBI Taxonomy" id="7375"/>
    <lineage>
        <taxon>Eukaryota</taxon>
        <taxon>Metazoa</taxon>
        <taxon>Ecdysozoa</taxon>
        <taxon>Arthropoda</taxon>
        <taxon>Hexapoda</taxon>
        <taxon>Insecta</taxon>
        <taxon>Pterygota</taxon>
        <taxon>Neoptera</taxon>
        <taxon>Endopterygota</taxon>
        <taxon>Diptera</taxon>
        <taxon>Brachycera</taxon>
        <taxon>Muscomorpha</taxon>
        <taxon>Oestroidea</taxon>
        <taxon>Calliphoridae</taxon>
        <taxon>Luciliinae</taxon>
        <taxon>Lucilia</taxon>
    </lineage>
</organism>
<accession>A0A0L0C2B6</accession>
<dbReference type="GO" id="GO:0006955">
    <property type="term" value="P:immune response"/>
    <property type="evidence" value="ECO:0007669"/>
    <property type="project" value="TreeGrafter"/>
</dbReference>
<dbReference type="GO" id="GO:0019899">
    <property type="term" value="F:enzyme binding"/>
    <property type="evidence" value="ECO:0007669"/>
    <property type="project" value="UniProtKB-ARBA"/>
</dbReference>
<evidence type="ECO:0000259" key="17">
    <source>
        <dbReference type="PROSITE" id="PS50011"/>
    </source>
</evidence>
<dbReference type="Gene3D" id="3.30.200.20">
    <property type="entry name" value="Phosphorylase Kinase, domain 1"/>
    <property type="match status" value="4"/>
</dbReference>
<evidence type="ECO:0000256" key="7">
    <source>
        <dbReference type="ARBA" id="ARBA00022723"/>
    </source>
</evidence>
<keyword evidence="9 18" id="KW-0418">Kinase</keyword>
<dbReference type="Pfam" id="PF07714">
    <property type="entry name" value="PK_Tyr_Ser-Thr"/>
    <property type="match status" value="4"/>
</dbReference>
<comment type="caution">
    <text evidence="18">The sequence shown here is derived from an EMBL/GenBank/DDBJ whole genome shotgun (WGS) entry which is preliminary data.</text>
</comment>
<dbReference type="GO" id="GO:0005524">
    <property type="term" value="F:ATP binding"/>
    <property type="evidence" value="ECO:0007669"/>
    <property type="project" value="UniProtKB-UniRule"/>
</dbReference>
<keyword evidence="8 14" id="KW-0547">Nucleotide-binding</keyword>
<evidence type="ECO:0000256" key="15">
    <source>
        <dbReference type="SAM" id="Coils"/>
    </source>
</evidence>
<feature type="binding site" evidence="14">
    <location>
        <position position="944"/>
    </location>
    <ligand>
        <name>ATP</name>
        <dbReference type="ChEBI" id="CHEBI:30616"/>
    </ligand>
</feature>
<feature type="binding site" evidence="14">
    <location>
        <position position="1231"/>
    </location>
    <ligand>
        <name>ATP</name>
        <dbReference type="ChEBI" id="CHEBI:30616"/>
    </ligand>
</feature>
<feature type="region of interest" description="Disordered" evidence="16">
    <location>
        <begin position="1504"/>
        <end position="1574"/>
    </location>
</feature>
<feature type="domain" description="Protein kinase" evidence="17">
    <location>
        <begin position="555"/>
        <end position="807"/>
    </location>
</feature>
<protein>
    <recommendedName>
        <fullName evidence="4">Mitogen-activated protein kinase kinase kinase 7</fullName>
        <ecNumber evidence="3">2.7.11.25</ecNumber>
    </recommendedName>
</protein>
<keyword evidence="11" id="KW-0460">Magnesium</keyword>
<feature type="compositionally biased region" description="Low complexity" evidence="16">
    <location>
        <begin position="1150"/>
        <end position="1160"/>
    </location>
</feature>
<dbReference type="SMART" id="SM00220">
    <property type="entry name" value="S_TKc"/>
    <property type="match status" value="4"/>
</dbReference>
<dbReference type="GO" id="GO:0007254">
    <property type="term" value="P:JNK cascade"/>
    <property type="evidence" value="ECO:0007669"/>
    <property type="project" value="TreeGrafter"/>
</dbReference>
<feature type="domain" description="Protein kinase" evidence="17">
    <location>
        <begin position="52"/>
        <end position="303"/>
    </location>
</feature>
<dbReference type="SUPFAM" id="SSF56112">
    <property type="entry name" value="Protein kinase-like (PK-like)"/>
    <property type="match status" value="4"/>
</dbReference>
<feature type="region of interest" description="Disordered" evidence="16">
    <location>
        <begin position="1637"/>
        <end position="1675"/>
    </location>
</feature>
<dbReference type="InterPro" id="IPR008271">
    <property type="entry name" value="Ser/Thr_kinase_AS"/>
</dbReference>
<dbReference type="PROSITE" id="PS00107">
    <property type="entry name" value="PROTEIN_KINASE_ATP"/>
    <property type="match status" value="4"/>
</dbReference>
<feature type="compositionally biased region" description="Acidic residues" evidence="16">
    <location>
        <begin position="1647"/>
        <end position="1657"/>
    </location>
</feature>
<feature type="coiled-coil region" evidence="15">
    <location>
        <begin position="498"/>
        <end position="525"/>
    </location>
</feature>
<dbReference type="FunFam" id="1.10.510.10:FF:000143">
    <property type="entry name" value="Mitogen-activated protein kinase kinase kinase 7"/>
    <property type="match status" value="3"/>
</dbReference>
<evidence type="ECO:0000256" key="14">
    <source>
        <dbReference type="PROSITE-ProRule" id="PRU10141"/>
    </source>
</evidence>
<comment type="similarity">
    <text evidence="2">Belongs to the protein kinase superfamily. STE Ser/Thr protein kinase family. MAP kinase kinase kinase subfamily.</text>
</comment>
<feature type="compositionally biased region" description="Basic and acidic residues" evidence="16">
    <location>
        <begin position="1548"/>
        <end position="1558"/>
    </location>
</feature>
<feature type="compositionally biased region" description="Low complexity" evidence="16">
    <location>
        <begin position="1504"/>
        <end position="1524"/>
    </location>
</feature>
<evidence type="ECO:0000256" key="6">
    <source>
        <dbReference type="ARBA" id="ARBA00022679"/>
    </source>
</evidence>
<keyword evidence="15" id="KW-0175">Coiled coil</keyword>
<evidence type="ECO:0000256" key="4">
    <source>
        <dbReference type="ARBA" id="ARBA00017660"/>
    </source>
</evidence>
<proteinExistence type="inferred from homology"/>
<dbReference type="GO" id="GO:0046872">
    <property type="term" value="F:metal ion binding"/>
    <property type="evidence" value="ECO:0007669"/>
    <property type="project" value="UniProtKB-KW"/>
</dbReference>
<comment type="catalytic activity">
    <reaction evidence="12">
        <text>L-threonyl-[protein] + ATP = O-phospho-L-threonyl-[protein] + ADP + H(+)</text>
        <dbReference type="Rhea" id="RHEA:46608"/>
        <dbReference type="Rhea" id="RHEA-COMP:11060"/>
        <dbReference type="Rhea" id="RHEA-COMP:11605"/>
        <dbReference type="ChEBI" id="CHEBI:15378"/>
        <dbReference type="ChEBI" id="CHEBI:30013"/>
        <dbReference type="ChEBI" id="CHEBI:30616"/>
        <dbReference type="ChEBI" id="CHEBI:61977"/>
        <dbReference type="ChEBI" id="CHEBI:456216"/>
        <dbReference type="EC" id="2.7.11.25"/>
    </reaction>
</comment>
<dbReference type="GO" id="GO:0043123">
    <property type="term" value="P:positive regulation of canonical NF-kappaB signal transduction"/>
    <property type="evidence" value="ECO:0007669"/>
    <property type="project" value="TreeGrafter"/>
</dbReference>
<evidence type="ECO:0000256" key="2">
    <source>
        <dbReference type="ARBA" id="ARBA00006529"/>
    </source>
</evidence>
<evidence type="ECO:0000313" key="18">
    <source>
        <dbReference type="EMBL" id="KNC26503.1"/>
    </source>
</evidence>
<dbReference type="Proteomes" id="UP000037069">
    <property type="component" value="Unassembled WGS sequence"/>
</dbReference>
<feature type="binding site" evidence="14">
    <location>
        <position position="582"/>
    </location>
    <ligand>
        <name>ATP</name>
        <dbReference type="ChEBI" id="CHEBI:30616"/>
    </ligand>
</feature>
<comment type="catalytic activity">
    <reaction evidence="13">
        <text>L-seryl-[protein] + ATP = O-phospho-L-seryl-[protein] + ADP + H(+)</text>
        <dbReference type="Rhea" id="RHEA:17989"/>
        <dbReference type="Rhea" id="RHEA-COMP:9863"/>
        <dbReference type="Rhea" id="RHEA-COMP:11604"/>
        <dbReference type="ChEBI" id="CHEBI:15378"/>
        <dbReference type="ChEBI" id="CHEBI:29999"/>
        <dbReference type="ChEBI" id="CHEBI:30616"/>
        <dbReference type="ChEBI" id="CHEBI:83421"/>
        <dbReference type="ChEBI" id="CHEBI:456216"/>
        <dbReference type="EC" id="2.7.11.25"/>
    </reaction>
</comment>
<gene>
    <name evidence="18" type="ORF">FF38_08610</name>
</gene>
<keyword evidence="19" id="KW-1185">Reference proteome</keyword>
<feature type="domain" description="Protein kinase" evidence="17">
    <location>
        <begin position="1204"/>
        <end position="1455"/>
    </location>
</feature>
<dbReference type="OrthoDB" id="10013149at2759"/>
<feature type="compositionally biased region" description="Polar residues" evidence="16">
    <location>
        <begin position="1637"/>
        <end position="1646"/>
    </location>
</feature>
<dbReference type="EMBL" id="JRES01000984">
    <property type="protein sequence ID" value="KNC26503.1"/>
    <property type="molecule type" value="Genomic_DNA"/>
</dbReference>
<keyword evidence="10 14" id="KW-0067">ATP-binding</keyword>
<evidence type="ECO:0000313" key="19">
    <source>
        <dbReference type="Proteomes" id="UP000037069"/>
    </source>
</evidence>
<dbReference type="InterPro" id="IPR017441">
    <property type="entry name" value="Protein_kinase_ATP_BS"/>
</dbReference>
<name>A0A0L0C2B6_LUCCU</name>
<dbReference type="InterPro" id="IPR001245">
    <property type="entry name" value="Ser-Thr/Tyr_kinase_cat_dom"/>
</dbReference>
<feature type="region of interest" description="Disordered" evidence="16">
    <location>
        <begin position="1150"/>
        <end position="1170"/>
    </location>
</feature>
<dbReference type="InterPro" id="IPR000719">
    <property type="entry name" value="Prot_kinase_dom"/>
</dbReference>
<dbReference type="PANTHER" id="PTHR46716">
    <property type="entry name" value="MITOGEN-ACTIVATED PROTEIN KINASE KINASE KINASE 7"/>
    <property type="match status" value="1"/>
</dbReference>
<dbReference type="GO" id="GO:0009893">
    <property type="term" value="P:positive regulation of metabolic process"/>
    <property type="evidence" value="ECO:0007669"/>
    <property type="project" value="UniProtKB-ARBA"/>
</dbReference>
<comment type="cofactor">
    <cofactor evidence="1">
        <name>Mg(2+)</name>
        <dbReference type="ChEBI" id="CHEBI:18420"/>
    </cofactor>
</comment>
<dbReference type="GO" id="GO:0006950">
    <property type="term" value="P:response to stress"/>
    <property type="evidence" value="ECO:0007669"/>
    <property type="project" value="UniProtKB-ARBA"/>
</dbReference>
<feature type="binding site" evidence="14">
    <location>
        <position position="79"/>
    </location>
    <ligand>
        <name>ATP</name>
        <dbReference type="ChEBI" id="CHEBI:30616"/>
    </ligand>
</feature>
<feature type="domain" description="Protein kinase" evidence="17">
    <location>
        <begin position="916"/>
        <end position="1167"/>
    </location>
</feature>
<dbReference type="EC" id="2.7.11.25" evidence="3"/>
<evidence type="ECO:0000256" key="16">
    <source>
        <dbReference type="SAM" id="MobiDB-lite"/>
    </source>
</evidence>
<evidence type="ECO:0000256" key="8">
    <source>
        <dbReference type="ARBA" id="ARBA00022741"/>
    </source>
</evidence>
<dbReference type="PROSITE" id="PS00108">
    <property type="entry name" value="PROTEIN_KINASE_ST"/>
    <property type="match status" value="3"/>
</dbReference>
<evidence type="ECO:0000256" key="13">
    <source>
        <dbReference type="ARBA" id="ARBA00048329"/>
    </source>
</evidence>
<evidence type="ECO:0000256" key="5">
    <source>
        <dbReference type="ARBA" id="ARBA00022527"/>
    </source>
</evidence>
<dbReference type="InterPro" id="IPR011009">
    <property type="entry name" value="Kinase-like_dom_sf"/>
</dbReference>
<dbReference type="PRINTS" id="PR00109">
    <property type="entry name" value="TYRKINASE"/>
</dbReference>
<dbReference type="STRING" id="7375.A0A0L0C2B6"/>
<keyword evidence="5" id="KW-0723">Serine/threonine-protein kinase</keyword>
<dbReference type="PROSITE" id="PS50011">
    <property type="entry name" value="PROTEIN_KINASE_DOM"/>
    <property type="match status" value="4"/>
</dbReference>
<feature type="compositionally biased region" description="Polar residues" evidence="16">
    <location>
        <begin position="1525"/>
        <end position="1546"/>
    </location>
</feature>
<dbReference type="Gene3D" id="1.10.510.10">
    <property type="entry name" value="Transferase(Phosphotransferase) domain 1"/>
    <property type="match status" value="4"/>
</dbReference>
<feature type="compositionally biased region" description="Low complexity" evidence="16">
    <location>
        <begin position="1"/>
        <end position="18"/>
    </location>
</feature>
<dbReference type="PANTHER" id="PTHR46716:SF1">
    <property type="entry name" value="MITOGEN-ACTIVATED PROTEIN KINASE KINASE KINASE 7"/>
    <property type="match status" value="1"/>
</dbReference>
<evidence type="ECO:0000256" key="3">
    <source>
        <dbReference type="ARBA" id="ARBA00012406"/>
    </source>
</evidence>
<dbReference type="CDD" id="cd14058">
    <property type="entry name" value="STKc_TAK1"/>
    <property type="match status" value="1"/>
</dbReference>
<evidence type="ECO:0000256" key="12">
    <source>
        <dbReference type="ARBA" id="ARBA00047559"/>
    </source>
</evidence>